<reference evidence="3 4" key="1">
    <citation type="submission" date="2023-07" db="EMBL/GenBank/DDBJ databases">
        <title>Sorghum-associated microbial communities from plants grown in Nebraska, USA.</title>
        <authorList>
            <person name="Schachtman D."/>
        </authorList>
    </citation>
    <scope>NUCLEOTIDE SEQUENCE [LARGE SCALE GENOMIC DNA]</scope>
    <source>
        <strain evidence="3 4">BE314</strain>
    </source>
</reference>
<name>A0ABU1YMH7_ROSSA</name>
<keyword evidence="1" id="KW-0732">Signal</keyword>
<dbReference type="RefSeq" id="WP_310264148.1">
    <property type="nucleotide sequence ID" value="NZ_JAVDXU010000001.1"/>
</dbReference>
<dbReference type="InterPro" id="IPR050553">
    <property type="entry name" value="Thioredoxin_ResA/DsbE_sf"/>
</dbReference>
<dbReference type="PANTHER" id="PTHR42852">
    <property type="entry name" value="THIOL:DISULFIDE INTERCHANGE PROTEIN DSBE"/>
    <property type="match status" value="1"/>
</dbReference>
<dbReference type="Proteomes" id="UP001180453">
    <property type="component" value="Unassembled WGS sequence"/>
</dbReference>
<protein>
    <submittedName>
        <fullName evidence="3">Thiol-disulfide isomerase/thioredoxin</fullName>
    </submittedName>
</protein>
<dbReference type="Gene3D" id="3.40.30.10">
    <property type="entry name" value="Glutaredoxin"/>
    <property type="match status" value="1"/>
</dbReference>
<sequence length="329" mass="36167">MKRFLALLLAIFMTASAPAEPSLQGGGEWINSPPLTLAGLRGKVVLVDFWTYSCINCQRTLPWLRAWSQKYGPQGLVVIGVHAPEFGFERDVKRVRQAAMDGRLDYPIVLDNDFRIWRAFNNQAWPALYFLDAQGKLRHQQFGEGDYERAEQLIRELLKESGKAPDAGMAPVALNGIGAAPDLANVRSPETYLGHAHGAARGILPDRLKRYGGGNPRLNEWTLSGDWTVKAEYAELSGDSGGVALRFHARDLHLVLGPGADGKPLPFRITIDGKPPGADAGVDVDAEGRGMASGERLYQLVRQRGPVRERTFEIRFDAPGARAYAFTFG</sequence>
<evidence type="ECO:0000259" key="2">
    <source>
        <dbReference type="PROSITE" id="PS51352"/>
    </source>
</evidence>
<dbReference type="PROSITE" id="PS51352">
    <property type="entry name" value="THIOREDOXIN_2"/>
    <property type="match status" value="1"/>
</dbReference>
<dbReference type="InterPro" id="IPR036249">
    <property type="entry name" value="Thioredoxin-like_sf"/>
</dbReference>
<dbReference type="Gene3D" id="2.60.120.260">
    <property type="entry name" value="Galactose-binding domain-like"/>
    <property type="match status" value="1"/>
</dbReference>
<evidence type="ECO:0000256" key="1">
    <source>
        <dbReference type="SAM" id="SignalP"/>
    </source>
</evidence>
<dbReference type="Pfam" id="PF00578">
    <property type="entry name" value="AhpC-TSA"/>
    <property type="match status" value="1"/>
</dbReference>
<dbReference type="SUPFAM" id="SSF52833">
    <property type="entry name" value="Thioredoxin-like"/>
    <property type="match status" value="1"/>
</dbReference>
<feature type="domain" description="Thioredoxin" evidence="2">
    <location>
        <begin position="9"/>
        <end position="159"/>
    </location>
</feature>
<proteinExistence type="predicted"/>
<keyword evidence="4" id="KW-1185">Reference proteome</keyword>
<comment type="caution">
    <text evidence="3">The sequence shown here is derived from an EMBL/GenBank/DDBJ whole genome shotgun (WGS) entry which is preliminary data.</text>
</comment>
<dbReference type="InterPro" id="IPR041017">
    <property type="entry name" value="Thioredoxin_10"/>
</dbReference>
<feature type="chain" id="PRO_5047218823" evidence="1">
    <location>
        <begin position="20"/>
        <end position="329"/>
    </location>
</feature>
<dbReference type="GO" id="GO:0016853">
    <property type="term" value="F:isomerase activity"/>
    <property type="evidence" value="ECO:0007669"/>
    <property type="project" value="UniProtKB-KW"/>
</dbReference>
<keyword evidence="3" id="KW-0413">Isomerase</keyword>
<dbReference type="InterPro" id="IPR013766">
    <property type="entry name" value="Thioredoxin_domain"/>
</dbReference>
<accession>A0ABU1YMH7</accession>
<organism evidence="3 4">
    <name type="scientific">Roseateles saccharophilus</name>
    <name type="common">Pseudomonas saccharophila</name>
    <dbReference type="NCBI Taxonomy" id="304"/>
    <lineage>
        <taxon>Bacteria</taxon>
        <taxon>Pseudomonadati</taxon>
        <taxon>Pseudomonadota</taxon>
        <taxon>Betaproteobacteria</taxon>
        <taxon>Burkholderiales</taxon>
        <taxon>Sphaerotilaceae</taxon>
        <taxon>Roseateles</taxon>
    </lineage>
</organism>
<dbReference type="PANTHER" id="PTHR42852:SF13">
    <property type="entry name" value="PROTEIN DIPZ"/>
    <property type="match status" value="1"/>
</dbReference>
<dbReference type="Pfam" id="PF17991">
    <property type="entry name" value="Thioredoxin_10"/>
    <property type="match status" value="1"/>
</dbReference>
<dbReference type="CDD" id="cd03012">
    <property type="entry name" value="TlpA_like_DipZ_like"/>
    <property type="match status" value="1"/>
</dbReference>
<evidence type="ECO:0000313" key="3">
    <source>
        <dbReference type="EMBL" id="MDR7269435.1"/>
    </source>
</evidence>
<dbReference type="InterPro" id="IPR000866">
    <property type="entry name" value="AhpC/TSA"/>
</dbReference>
<gene>
    <name evidence="3" type="ORF">J2X20_002064</name>
</gene>
<evidence type="ECO:0000313" key="4">
    <source>
        <dbReference type="Proteomes" id="UP001180453"/>
    </source>
</evidence>
<dbReference type="EMBL" id="JAVDXU010000001">
    <property type="protein sequence ID" value="MDR7269435.1"/>
    <property type="molecule type" value="Genomic_DNA"/>
</dbReference>
<feature type="signal peptide" evidence="1">
    <location>
        <begin position="1"/>
        <end position="19"/>
    </location>
</feature>